<comment type="caution">
    <text evidence="1">The sequence shown here is derived from an EMBL/GenBank/DDBJ whole genome shotgun (WGS) entry which is preliminary data.</text>
</comment>
<keyword evidence="2" id="KW-1185">Reference proteome</keyword>
<gene>
    <name evidence="1" type="ORF">V6255_14080</name>
</gene>
<dbReference type="SUPFAM" id="SSF52540">
    <property type="entry name" value="P-loop containing nucleoside triphosphate hydrolases"/>
    <property type="match status" value="1"/>
</dbReference>
<name>A0ABU9HFA8_9GAMM</name>
<organism evidence="1 2">
    <name type="scientific">Psychromonas arctica</name>
    <dbReference type="NCBI Taxonomy" id="168275"/>
    <lineage>
        <taxon>Bacteria</taxon>
        <taxon>Pseudomonadati</taxon>
        <taxon>Pseudomonadota</taxon>
        <taxon>Gammaproteobacteria</taxon>
        <taxon>Alteromonadales</taxon>
        <taxon>Psychromonadaceae</taxon>
        <taxon>Psychromonas</taxon>
    </lineage>
</organism>
<evidence type="ECO:0000313" key="1">
    <source>
        <dbReference type="EMBL" id="MEL0660262.1"/>
    </source>
</evidence>
<dbReference type="Proteomes" id="UP001366060">
    <property type="component" value="Unassembled WGS sequence"/>
</dbReference>
<dbReference type="InterPro" id="IPR027417">
    <property type="entry name" value="P-loop_NTPase"/>
</dbReference>
<proteinExistence type="predicted"/>
<accession>A0ABU9HFA8</accession>
<protein>
    <recommendedName>
        <fullName evidence="3">Sulfotransferase domain-containing protein</fullName>
    </recommendedName>
</protein>
<dbReference type="Gene3D" id="3.40.50.300">
    <property type="entry name" value="P-loop containing nucleotide triphosphate hydrolases"/>
    <property type="match status" value="1"/>
</dbReference>
<dbReference type="EMBL" id="JBAKBA010000037">
    <property type="protein sequence ID" value="MEL0660262.1"/>
    <property type="molecule type" value="Genomic_DNA"/>
</dbReference>
<evidence type="ECO:0000313" key="2">
    <source>
        <dbReference type="Proteomes" id="UP001366060"/>
    </source>
</evidence>
<evidence type="ECO:0008006" key="3">
    <source>
        <dbReference type="Google" id="ProtNLM"/>
    </source>
</evidence>
<sequence length="310" mass="36659">MKIYLHIGTHKTGSTSIQNVLHKNKEVLIKNGFYYPEVIDNHTGQHHLAWMLIGNDFVNAEKYLSTEVSKAIELNCHSIVLSSEEFEFLNSIERISFFNNFGEVEVIIMLRRQDDFLEAEYNQSVKMPTVRYPKDIFHFYIEKNFSSRINYAHLLQNWITVFKDDAIKIVSYDFERKKRTLLPTFFNLLGLTVDDFPVEKNYTANVSLPNNALIYLSRLNKDKNIPTNKHLEAINYLSEKFKGSRDSFLDNELKEILFERYKNMNIKLFHKIDCQLESFYSTEVNQRKLINHYEDFQPDVYSALLKHLDL</sequence>
<dbReference type="RefSeq" id="WP_341628729.1">
    <property type="nucleotide sequence ID" value="NZ_JBAKBA010000037.1"/>
</dbReference>
<reference evidence="1 2" key="1">
    <citation type="submission" date="2024-02" db="EMBL/GenBank/DDBJ databases">
        <title>Bacteria isolated from the canopy kelp, Nereocystis luetkeana.</title>
        <authorList>
            <person name="Pfister C.A."/>
            <person name="Younker I.T."/>
            <person name="Light S.H."/>
        </authorList>
    </citation>
    <scope>NUCLEOTIDE SEQUENCE [LARGE SCALE GENOMIC DNA]</scope>
    <source>
        <strain evidence="1 2">TI.2.07</strain>
    </source>
</reference>